<dbReference type="Proteomes" id="UP001595748">
    <property type="component" value="Unassembled WGS sequence"/>
</dbReference>
<protein>
    <submittedName>
        <fullName evidence="1">Uncharacterized protein</fullName>
    </submittedName>
</protein>
<organism evidence="1 2">
    <name type="scientific">Deinococcus antarcticus</name>
    <dbReference type="NCBI Taxonomy" id="1298767"/>
    <lineage>
        <taxon>Bacteria</taxon>
        <taxon>Thermotogati</taxon>
        <taxon>Deinococcota</taxon>
        <taxon>Deinococci</taxon>
        <taxon>Deinococcales</taxon>
        <taxon>Deinococcaceae</taxon>
        <taxon>Deinococcus</taxon>
    </lineage>
</organism>
<dbReference type="EMBL" id="JBHRZF010000172">
    <property type="protein sequence ID" value="MFC3862093.1"/>
    <property type="molecule type" value="Genomic_DNA"/>
</dbReference>
<reference evidence="2" key="1">
    <citation type="journal article" date="2019" name="Int. J. Syst. Evol. Microbiol.">
        <title>The Global Catalogue of Microorganisms (GCM) 10K type strain sequencing project: providing services to taxonomists for standard genome sequencing and annotation.</title>
        <authorList>
            <consortium name="The Broad Institute Genomics Platform"/>
            <consortium name="The Broad Institute Genome Sequencing Center for Infectious Disease"/>
            <person name="Wu L."/>
            <person name="Ma J."/>
        </authorList>
    </citation>
    <scope>NUCLEOTIDE SEQUENCE [LARGE SCALE GENOMIC DNA]</scope>
    <source>
        <strain evidence="2">CCTCC AB 2013263</strain>
    </source>
</reference>
<evidence type="ECO:0000313" key="2">
    <source>
        <dbReference type="Proteomes" id="UP001595748"/>
    </source>
</evidence>
<name>A0ABV8A8P8_9DEIO</name>
<keyword evidence="2" id="KW-1185">Reference proteome</keyword>
<sequence>MTLGLIGASEVLKKQCLVRQPAVGKEHDSLWMLNTQTGPKQETLREFRRSGANLSLDLELGLWIDHGRVPLGVVLVVHEVMPFIGLQARDLQVTSLRVMERLSVFTAGLDDARDGRSVTADEFSRFQEAVASGDVLDDVHHFGMRDFTVPERSSLELTEFRAAGTAFQEATLVSAVKLAELNIPPTRLLKMWTGGVLTDETLNWE</sequence>
<comment type="caution">
    <text evidence="1">The sequence shown here is derived from an EMBL/GenBank/DDBJ whole genome shotgun (WGS) entry which is preliminary data.</text>
</comment>
<dbReference type="RefSeq" id="WP_380079637.1">
    <property type="nucleotide sequence ID" value="NZ_JBHRZF010000172.1"/>
</dbReference>
<evidence type="ECO:0000313" key="1">
    <source>
        <dbReference type="EMBL" id="MFC3862093.1"/>
    </source>
</evidence>
<proteinExistence type="predicted"/>
<gene>
    <name evidence="1" type="ORF">ACFOPQ_15095</name>
</gene>
<accession>A0ABV8A8P8</accession>